<reference evidence="2 3" key="1">
    <citation type="submission" date="2019-05" db="EMBL/GenBank/DDBJ databases">
        <authorList>
            <consortium name="Pathogen Informatics"/>
        </authorList>
    </citation>
    <scope>NUCLEOTIDE SEQUENCE [LARGE SCALE GENOMIC DNA]</scope>
    <source>
        <strain evidence="2 3">NCTC12971</strain>
    </source>
</reference>
<keyword evidence="1" id="KW-0472">Membrane</keyword>
<organism evidence="2 3">
    <name type="scientific">Serratia rubidaea</name>
    <name type="common">Serratia marinorubra</name>
    <dbReference type="NCBI Taxonomy" id="61652"/>
    <lineage>
        <taxon>Bacteria</taxon>
        <taxon>Pseudomonadati</taxon>
        <taxon>Pseudomonadota</taxon>
        <taxon>Gammaproteobacteria</taxon>
        <taxon>Enterobacterales</taxon>
        <taxon>Yersiniaceae</taxon>
        <taxon>Serratia</taxon>
    </lineage>
</organism>
<feature type="transmembrane region" description="Helical" evidence="1">
    <location>
        <begin position="6"/>
        <end position="26"/>
    </location>
</feature>
<sequence>MSWETWNFAFSVTVPNLLMMLLGVFLRQRRLMDDRFIDGTSKLVFNLALRACCFSALPPTTRTFWLTCRW</sequence>
<gene>
    <name evidence="2" type="ORF">NCTC12971_04321</name>
</gene>
<dbReference type="AlphaFoldDB" id="A0A4U9HP26"/>
<protein>
    <submittedName>
        <fullName evidence="2">Uncharacterized protein</fullName>
    </submittedName>
</protein>
<evidence type="ECO:0000256" key="1">
    <source>
        <dbReference type="SAM" id="Phobius"/>
    </source>
</evidence>
<evidence type="ECO:0000313" key="3">
    <source>
        <dbReference type="Proteomes" id="UP000307968"/>
    </source>
</evidence>
<dbReference type="EMBL" id="LR590463">
    <property type="protein sequence ID" value="VTP65914.1"/>
    <property type="molecule type" value="Genomic_DNA"/>
</dbReference>
<keyword evidence="1" id="KW-0812">Transmembrane</keyword>
<proteinExistence type="predicted"/>
<accession>A0A4U9HP26</accession>
<evidence type="ECO:0000313" key="2">
    <source>
        <dbReference type="EMBL" id="VTP65914.1"/>
    </source>
</evidence>
<keyword evidence="1" id="KW-1133">Transmembrane helix</keyword>
<name>A0A4U9HP26_SERRU</name>
<dbReference type="Proteomes" id="UP000307968">
    <property type="component" value="Chromosome"/>
</dbReference>